<evidence type="ECO:0000313" key="3">
    <source>
        <dbReference type="Proteomes" id="UP000011115"/>
    </source>
</evidence>
<name>M1DHG6_SOLTU</name>
<reference evidence="2" key="2">
    <citation type="submission" date="2015-06" db="UniProtKB">
        <authorList>
            <consortium name="EnsemblPlants"/>
        </authorList>
    </citation>
    <scope>IDENTIFICATION</scope>
    <source>
        <strain evidence="2">DM1-3 516 R44</strain>
    </source>
</reference>
<accession>M1DHG6</accession>
<feature type="region of interest" description="Disordered" evidence="1">
    <location>
        <begin position="30"/>
        <end position="56"/>
    </location>
</feature>
<dbReference type="Pfam" id="PF08284">
    <property type="entry name" value="RVP_2"/>
    <property type="match status" value="1"/>
</dbReference>
<evidence type="ECO:0000313" key="2">
    <source>
        <dbReference type="EnsemblPlants" id="PGSC0003DMT400089108"/>
    </source>
</evidence>
<dbReference type="Gramene" id="PGSC0003DMT400089108">
    <property type="protein sequence ID" value="PGSC0003DMT400089108"/>
    <property type="gene ID" value="PGSC0003DMG400038679"/>
</dbReference>
<dbReference type="HOGENOM" id="CLU_077531_0_0_1"/>
<sequence length="313" mass="35267">MLLKLRKDLDKLKSIDMSLIFGTVEIPDGPSTDIPVHSDLPPATIGDKKDKRRTPMSHDFGLEVSTHDHMTTRRAFAREKEGEEIGQEDLPQAPVDPLAMQVTSAEYRTTFQVLGKAVTAQANEEIVVLVNQNVGTTASRVRDFIRFNPPEFYGSKVEEDPQKFIDEIEGYSRRRDKPYPLSCPSGSGTNAPKQNKFYALQMRGEQEGSPDVVTGRFKVFKHDVYSLLNPATTLSFVTPYLAMRFYVLPDVLFHPFSVSNHVGDSIVAKRVYRKCLVSLSHRVTLVDLVELDLLDFDVILGMDWLHSCYASID</sequence>
<organism evidence="2 3">
    <name type="scientific">Solanum tuberosum</name>
    <name type="common">Potato</name>
    <dbReference type="NCBI Taxonomy" id="4113"/>
    <lineage>
        <taxon>Eukaryota</taxon>
        <taxon>Viridiplantae</taxon>
        <taxon>Streptophyta</taxon>
        <taxon>Embryophyta</taxon>
        <taxon>Tracheophyta</taxon>
        <taxon>Spermatophyta</taxon>
        <taxon>Magnoliopsida</taxon>
        <taxon>eudicotyledons</taxon>
        <taxon>Gunneridae</taxon>
        <taxon>Pentapetalae</taxon>
        <taxon>asterids</taxon>
        <taxon>lamiids</taxon>
        <taxon>Solanales</taxon>
        <taxon>Solanaceae</taxon>
        <taxon>Solanoideae</taxon>
        <taxon>Solaneae</taxon>
        <taxon>Solanum</taxon>
    </lineage>
</organism>
<dbReference type="EnsemblPlants" id="PGSC0003DMT400089108">
    <property type="protein sequence ID" value="PGSC0003DMT400089108"/>
    <property type="gene ID" value="PGSC0003DMG400038679"/>
</dbReference>
<reference evidence="3" key="1">
    <citation type="journal article" date="2011" name="Nature">
        <title>Genome sequence and analysis of the tuber crop potato.</title>
        <authorList>
            <consortium name="The Potato Genome Sequencing Consortium"/>
        </authorList>
    </citation>
    <scope>NUCLEOTIDE SEQUENCE [LARGE SCALE GENOMIC DNA]</scope>
    <source>
        <strain evidence="3">cv. DM1-3 516 R44</strain>
    </source>
</reference>
<dbReference type="PaxDb" id="4113-PGSC0003DMT400089108"/>
<dbReference type="Proteomes" id="UP000011115">
    <property type="component" value="Unassembled WGS sequence"/>
</dbReference>
<dbReference type="AlphaFoldDB" id="M1DHG6"/>
<dbReference type="InterPro" id="IPR021109">
    <property type="entry name" value="Peptidase_aspartic_dom_sf"/>
</dbReference>
<evidence type="ECO:0000256" key="1">
    <source>
        <dbReference type="SAM" id="MobiDB-lite"/>
    </source>
</evidence>
<dbReference type="InParanoid" id="M1DHG6"/>
<dbReference type="Gene3D" id="2.40.70.10">
    <property type="entry name" value="Acid Proteases"/>
    <property type="match status" value="1"/>
</dbReference>
<protein>
    <submittedName>
        <fullName evidence="2">Gag-pol polyprotein</fullName>
    </submittedName>
</protein>
<keyword evidence="3" id="KW-1185">Reference proteome</keyword>
<proteinExistence type="predicted"/>